<protein>
    <submittedName>
        <fullName evidence="2">Uncharacterized protein</fullName>
    </submittedName>
</protein>
<dbReference type="Proteomes" id="UP000005707">
    <property type="component" value="Unassembled WGS sequence"/>
</dbReference>
<organism evidence="2 3">
    <name type="scientific">Haloplasma contractile SSD-17B</name>
    <dbReference type="NCBI Taxonomy" id="1033810"/>
    <lineage>
        <taxon>Bacteria</taxon>
        <taxon>Bacillati</taxon>
        <taxon>Mycoplasmatota</taxon>
        <taxon>Mollicutes</taxon>
        <taxon>Haloplasmatales</taxon>
        <taxon>Haloplasmataceae</taxon>
        <taxon>Haloplasma</taxon>
    </lineage>
</organism>
<keyword evidence="1" id="KW-0812">Transmembrane</keyword>
<evidence type="ECO:0000313" key="3">
    <source>
        <dbReference type="Proteomes" id="UP000005707"/>
    </source>
</evidence>
<dbReference type="AlphaFoldDB" id="U2EEP4"/>
<evidence type="ECO:0000256" key="1">
    <source>
        <dbReference type="SAM" id="Phobius"/>
    </source>
</evidence>
<reference evidence="2 3" key="2">
    <citation type="journal article" date="2013" name="PLoS ONE">
        <title>INDIGO - INtegrated Data Warehouse of MIcrobial GenOmes with Examples from the Red Sea Extremophiles.</title>
        <authorList>
            <person name="Alam I."/>
            <person name="Antunes A."/>
            <person name="Kamau A.A."/>
            <person name="Ba Alawi W."/>
            <person name="Kalkatawi M."/>
            <person name="Stingl U."/>
            <person name="Bajic V.B."/>
        </authorList>
    </citation>
    <scope>NUCLEOTIDE SEQUENCE [LARGE SCALE GENOMIC DNA]</scope>
    <source>
        <strain evidence="2 3">SSD-17B</strain>
    </source>
</reference>
<proteinExistence type="predicted"/>
<reference evidence="2 3" key="1">
    <citation type="journal article" date="2011" name="J. Bacteriol.">
        <title>Genome sequence of Haloplasma contractile, an unusual contractile bacterium from a deep-sea anoxic brine lake.</title>
        <authorList>
            <person name="Antunes A."/>
            <person name="Alam I."/>
            <person name="El Dorry H."/>
            <person name="Siam R."/>
            <person name="Robertson A."/>
            <person name="Bajic V.B."/>
            <person name="Stingl U."/>
        </authorList>
    </citation>
    <scope>NUCLEOTIDE SEQUENCE [LARGE SCALE GENOMIC DNA]</scope>
    <source>
        <strain evidence="2 3">SSD-17B</strain>
    </source>
</reference>
<name>U2EEP4_9MOLU</name>
<feature type="transmembrane region" description="Helical" evidence="1">
    <location>
        <begin position="193"/>
        <end position="219"/>
    </location>
</feature>
<dbReference type="RefSeq" id="WP_008826818.1">
    <property type="nucleotide sequence ID" value="NZ_AFNU02000002.1"/>
</dbReference>
<keyword evidence="3" id="KW-1185">Reference proteome</keyword>
<keyword evidence="1" id="KW-1133">Transmembrane helix</keyword>
<comment type="caution">
    <text evidence="2">The sequence shown here is derived from an EMBL/GenBank/DDBJ whole genome shotgun (WGS) entry which is preliminary data.</text>
</comment>
<dbReference type="InParanoid" id="U2EEP4"/>
<evidence type="ECO:0000313" key="2">
    <source>
        <dbReference type="EMBL" id="ERJ13171.1"/>
    </source>
</evidence>
<keyword evidence="1" id="KW-0472">Membrane</keyword>
<gene>
    <name evidence="2" type="ORF">HLPCO_000790</name>
</gene>
<accession>U2EEP4</accession>
<dbReference type="EMBL" id="AFNU02000002">
    <property type="protein sequence ID" value="ERJ13171.1"/>
    <property type="molecule type" value="Genomic_DNA"/>
</dbReference>
<dbReference type="STRING" id="1033810.HLPCO_000790"/>
<sequence length="233" mass="27021">MDLVGNLEVKIDDVQLNPETDVDFKSALKTVIKKSTYNERTDKDLDLYYNILTQNENFENQLTILNSNYFYDKYTANQYQLTFEPGEIKQVQVSYELNPSYYYTKTDHYNTYKFNTNKRHWQSYNEAAIVIELNEHYKYIPESTFDITKVDGISYHGEINNNTMFSFSTFTKDEVPEKTSNFDELGNALGRGLAIAFIAVLAIIAVVTVSVAIIIIFIIKEVTKKRNNNSKIE</sequence>